<evidence type="ECO:0000256" key="16">
    <source>
        <dbReference type="ARBA" id="ARBA00052459"/>
    </source>
</evidence>
<dbReference type="PANTHER" id="PTHR15458:SF5">
    <property type="entry name" value="PHOSPHATIDYLETHANOLAMINE N-METHYLTRANSFERASE"/>
    <property type="match status" value="1"/>
</dbReference>
<keyword evidence="4 17" id="KW-0489">Methyltransferase</keyword>
<evidence type="ECO:0000256" key="4">
    <source>
        <dbReference type="ARBA" id="ARBA00022603"/>
    </source>
</evidence>
<dbReference type="FunFam" id="1.20.120.1630:FF:000005">
    <property type="entry name" value="Phosphatidylethanolamine N-methyltransferase"/>
    <property type="match status" value="1"/>
</dbReference>
<comment type="pathway">
    <text evidence="1 17">Phospholipid metabolism; phosphatidylcholine biosynthesis.</text>
</comment>
<gene>
    <name evidence="19" type="ORF">HG535_0G05490</name>
</gene>
<dbReference type="PIRSF" id="PIRSF005444">
    <property type="entry name" value="PEMT"/>
    <property type="match status" value="1"/>
</dbReference>
<dbReference type="Proteomes" id="UP000509704">
    <property type="component" value="Chromosome 7"/>
</dbReference>
<keyword evidence="9 17" id="KW-1133">Transmembrane helix</keyword>
<dbReference type="InterPro" id="IPR007318">
    <property type="entry name" value="Phopholipid_MeTrfase"/>
</dbReference>
<comment type="subcellular location">
    <subcellularLocation>
        <location evidence="17">Endoplasmic reticulum membrane</location>
        <topology evidence="17">Multi-pass membrane protein</topology>
    </subcellularLocation>
    <subcellularLocation>
        <location evidence="17">Mitochondrion membrane</location>
        <topology evidence="17">Multi-pass membrane protein</topology>
    </subcellularLocation>
</comment>
<dbReference type="UniPathway" id="UPA00753"/>
<comment type="similarity">
    <text evidence="17">Belongs to the class VI-like SAM-binding methyltransferase superfamily. PEMT/PEM2 methyltransferase family.</text>
</comment>
<evidence type="ECO:0000256" key="13">
    <source>
        <dbReference type="ARBA" id="ARBA00023209"/>
    </source>
</evidence>
<dbReference type="EC" id="2.1.1.71" evidence="17"/>
<dbReference type="GO" id="GO:0006656">
    <property type="term" value="P:phosphatidylcholine biosynthetic process"/>
    <property type="evidence" value="ECO:0007669"/>
    <property type="project" value="UniProtKB-UniRule"/>
</dbReference>
<evidence type="ECO:0000313" key="19">
    <source>
        <dbReference type="EMBL" id="QLG74666.1"/>
    </source>
</evidence>
<evidence type="ECO:0000313" key="20">
    <source>
        <dbReference type="Proteomes" id="UP000509704"/>
    </source>
</evidence>
<evidence type="ECO:0000256" key="2">
    <source>
        <dbReference type="ARBA" id="ARBA00005189"/>
    </source>
</evidence>
<evidence type="ECO:0000256" key="9">
    <source>
        <dbReference type="ARBA" id="ARBA00022989"/>
    </source>
</evidence>
<dbReference type="KEGG" id="zmk:HG535_0G05490"/>
<keyword evidence="3 17" id="KW-0444">Lipid biosynthesis</keyword>
<dbReference type="GO" id="GO:0032259">
    <property type="term" value="P:methylation"/>
    <property type="evidence" value="ECO:0007669"/>
    <property type="project" value="UniProtKB-KW"/>
</dbReference>
<evidence type="ECO:0000256" key="10">
    <source>
        <dbReference type="ARBA" id="ARBA00023098"/>
    </source>
</evidence>
<dbReference type="Pfam" id="PF04191">
    <property type="entry name" value="PEMT"/>
    <property type="match status" value="1"/>
</dbReference>
<feature type="topological domain" description="Cytoplasmic" evidence="17">
    <location>
        <begin position="193"/>
        <end position="210"/>
    </location>
</feature>
<evidence type="ECO:0000256" key="18">
    <source>
        <dbReference type="SAM" id="Phobius"/>
    </source>
</evidence>
<dbReference type="RefSeq" id="XP_037146391.1">
    <property type="nucleotide sequence ID" value="XM_037290496.1"/>
</dbReference>
<evidence type="ECO:0000256" key="1">
    <source>
        <dbReference type="ARBA" id="ARBA00004969"/>
    </source>
</evidence>
<feature type="topological domain" description="Lumenal" evidence="17">
    <location>
        <begin position="129"/>
        <end position="171"/>
    </location>
</feature>
<feature type="binding site" evidence="17">
    <location>
        <begin position="112"/>
        <end position="114"/>
    </location>
    <ligand>
        <name>S-adenosyl-L-methionine</name>
        <dbReference type="ChEBI" id="CHEBI:59789"/>
    </ligand>
</feature>
<proteinExistence type="inferred from homology"/>
<dbReference type="GO" id="GO:0031966">
    <property type="term" value="C:mitochondrial membrane"/>
    <property type="evidence" value="ECO:0007669"/>
    <property type="project" value="UniProtKB-SubCell"/>
</dbReference>
<evidence type="ECO:0000256" key="12">
    <source>
        <dbReference type="ARBA" id="ARBA00023136"/>
    </source>
</evidence>
<evidence type="ECO:0000256" key="8">
    <source>
        <dbReference type="ARBA" id="ARBA00022824"/>
    </source>
</evidence>
<dbReference type="InterPro" id="IPR024960">
    <property type="entry name" value="PEMT/MFAP"/>
</dbReference>
<comment type="catalytic activity">
    <reaction evidence="15">
        <text>a 1,2-diacyl-sn-glycero-3-phospho-N,N-dimethylethanolamine + S-adenosyl-L-methionine = a 1,2-diacyl-sn-glycero-3-phosphocholine + S-adenosyl-L-homocysteine + H(+)</text>
        <dbReference type="Rhea" id="RHEA:32739"/>
        <dbReference type="ChEBI" id="CHEBI:15378"/>
        <dbReference type="ChEBI" id="CHEBI:57643"/>
        <dbReference type="ChEBI" id="CHEBI:57856"/>
        <dbReference type="ChEBI" id="CHEBI:59789"/>
        <dbReference type="ChEBI" id="CHEBI:64572"/>
        <dbReference type="EC" id="2.1.1.71"/>
    </reaction>
</comment>
<keyword evidence="12 17" id="KW-0472">Membrane</keyword>
<dbReference type="PROSITE" id="PS51599">
    <property type="entry name" value="SAM_PEMT_PEM2"/>
    <property type="match status" value="1"/>
</dbReference>
<feature type="topological domain" description="Lumenal" evidence="17">
    <location>
        <begin position="1"/>
        <end position="26"/>
    </location>
</feature>
<comment type="catalytic activity">
    <reaction evidence="16 17">
        <text>a 1,2-diacyl-sn-glycero-3-phospho-N-methylethanolamine + S-adenosyl-L-methionine = a 1,2-diacyl-sn-glycero-3-phospho-N,N-dimethylethanolamine + S-adenosyl-L-homocysteine + H(+)</text>
        <dbReference type="Rhea" id="RHEA:32735"/>
        <dbReference type="ChEBI" id="CHEBI:15378"/>
        <dbReference type="ChEBI" id="CHEBI:57856"/>
        <dbReference type="ChEBI" id="CHEBI:59789"/>
        <dbReference type="ChEBI" id="CHEBI:64572"/>
        <dbReference type="ChEBI" id="CHEBI:64573"/>
        <dbReference type="EC" id="2.1.1.71"/>
    </reaction>
</comment>
<keyword evidence="13 17" id="KW-0594">Phospholipid biosynthesis</keyword>
<keyword evidence="8 17" id="KW-0256">Endoplasmic reticulum</keyword>
<sequence length="210" mass="23456">MSEVLKQLKGVEEYFQDMVSTVDINDRNLQIAAFLIAFNPIFWNIAARLEYYTKFITKVTGSAKKGCYLLAVVIFGLGIFRDMAFHKALASQAVTPALNQDYFRIIGYLLIGSGQVLVCSAFYQLGITGTYLGDYFGILMDDIVTSFPFSVSNNPMYLGSTLSFLGYSLLEGKFAGVLVSCFVNMMYSFATSFEEPFTAKIYSEKEAKQK</sequence>
<dbReference type="AlphaFoldDB" id="A0A7H9B8H1"/>
<accession>A0A7H9B8H1</accession>
<feature type="transmembrane region" description="Helical" evidence="18">
    <location>
        <begin position="67"/>
        <end position="85"/>
    </location>
</feature>
<evidence type="ECO:0000256" key="15">
    <source>
        <dbReference type="ARBA" id="ARBA00051252"/>
    </source>
</evidence>
<feature type="binding site" evidence="17">
    <location>
        <begin position="194"/>
        <end position="195"/>
    </location>
    <ligand>
        <name>S-adenosyl-L-methionine</name>
        <dbReference type="ChEBI" id="CHEBI:59789"/>
    </ligand>
</feature>
<comment type="function">
    <text evidence="17">Catalyzes the second two steps of the methylation pathway of phosphatidylcholine biosynthesis, the SAM-dependent methylation of phosphatidylmonomethylethanolamine (PMME) to phosphatidyldimethylethanolamine (PDME) and of PDME to phosphatidylcholine (PC).</text>
</comment>
<keyword evidence="14 17" id="KW-1208">Phospholipid metabolism</keyword>
<keyword evidence="10 17" id="KW-0443">Lipid metabolism</keyword>
<evidence type="ECO:0000256" key="5">
    <source>
        <dbReference type="ARBA" id="ARBA00022679"/>
    </source>
</evidence>
<reference evidence="19 20" key="1">
    <citation type="submission" date="2020-07" db="EMBL/GenBank/DDBJ databases">
        <title>The yeast mating-type switching endonuclease HO is a domesticated member of an unorthodox homing genetic element family.</title>
        <authorList>
            <person name="Coughlan A.Y."/>
            <person name="Lombardi L."/>
            <person name="Braun-Galleani S."/>
            <person name="Martos A.R."/>
            <person name="Galeote V."/>
            <person name="Bigey F."/>
            <person name="Dequin S."/>
            <person name="Byrne K.P."/>
            <person name="Wolfe K.H."/>
        </authorList>
    </citation>
    <scope>NUCLEOTIDE SEQUENCE [LARGE SCALE GENOMIC DNA]</scope>
    <source>
        <strain evidence="19 20">NRRL Y-6702</strain>
    </source>
</reference>
<evidence type="ECO:0000256" key="3">
    <source>
        <dbReference type="ARBA" id="ARBA00022516"/>
    </source>
</evidence>
<evidence type="ECO:0000256" key="6">
    <source>
        <dbReference type="ARBA" id="ARBA00022691"/>
    </source>
</evidence>
<feature type="topological domain" description="Cytoplasmic" evidence="17">
    <location>
        <begin position="81"/>
        <end position="107"/>
    </location>
</feature>
<feature type="transmembrane region" description="Helical" evidence="18">
    <location>
        <begin position="29"/>
        <end position="46"/>
    </location>
</feature>
<dbReference type="HAMAP" id="MF_03216">
    <property type="entry name" value="PLMT"/>
    <property type="match status" value="1"/>
</dbReference>
<name>A0A7H9B8H1_ZYGMR</name>
<dbReference type="GO" id="GO:0000773">
    <property type="term" value="F:phosphatidyl-N-methylethanolamine N-methyltransferase activity"/>
    <property type="evidence" value="ECO:0007669"/>
    <property type="project" value="UniProtKB-UniRule"/>
</dbReference>
<feature type="topological domain" description="Lumenal" evidence="17">
    <location>
        <begin position="48"/>
        <end position="59"/>
    </location>
</feature>
<dbReference type="PANTHER" id="PTHR15458">
    <property type="entry name" value="PHOSPHATIDYLETHANOLAMINE N-METHYLTRANSFERASE"/>
    <property type="match status" value="1"/>
</dbReference>
<comment type="pathway">
    <text evidence="2">Lipid metabolism.</text>
</comment>
<organism evidence="19 20">
    <name type="scientific">Zygotorulaspora mrakii</name>
    <name type="common">Zygosaccharomyces mrakii</name>
    <dbReference type="NCBI Taxonomy" id="42260"/>
    <lineage>
        <taxon>Eukaryota</taxon>
        <taxon>Fungi</taxon>
        <taxon>Dikarya</taxon>
        <taxon>Ascomycota</taxon>
        <taxon>Saccharomycotina</taxon>
        <taxon>Saccharomycetes</taxon>
        <taxon>Saccharomycetales</taxon>
        <taxon>Saccharomycetaceae</taxon>
        <taxon>Zygotorulaspora</taxon>
    </lineage>
</organism>
<evidence type="ECO:0000256" key="17">
    <source>
        <dbReference type="HAMAP-Rule" id="MF_03216"/>
    </source>
</evidence>
<dbReference type="GeneID" id="59238449"/>
<dbReference type="GO" id="GO:0005789">
    <property type="term" value="C:endoplasmic reticulum membrane"/>
    <property type="evidence" value="ECO:0007669"/>
    <property type="project" value="UniProtKB-SubCell"/>
</dbReference>
<evidence type="ECO:0000256" key="7">
    <source>
        <dbReference type="ARBA" id="ARBA00022692"/>
    </source>
</evidence>
<keyword evidence="20" id="KW-1185">Reference proteome</keyword>
<evidence type="ECO:0000256" key="14">
    <source>
        <dbReference type="ARBA" id="ARBA00023264"/>
    </source>
</evidence>
<keyword evidence="11 17" id="KW-0496">Mitochondrion</keyword>
<keyword evidence="6 17" id="KW-0949">S-adenosyl-L-methionine</keyword>
<dbReference type="EMBL" id="CP058610">
    <property type="protein sequence ID" value="QLG74666.1"/>
    <property type="molecule type" value="Genomic_DNA"/>
</dbReference>
<keyword evidence="7 17" id="KW-0812">Transmembrane</keyword>
<keyword evidence="5 17" id="KW-0808">Transferase</keyword>
<evidence type="ECO:0000256" key="11">
    <source>
        <dbReference type="ARBA" id="ARBA00023128"/>
    </source>
</evidence>
<dbReference type="OrthoDB" id="8300106at2759"/>
<feature type="intramembrane region" description="Helical" evidence="17">
    <location>
        <begin position="27"/>
        <end position="47"/>
    </location>
</feature>
<dbReference type="Gene3D" id="1.20.120.1630">
    <property type="match status" value="1"/>
</dbReference>
<protein>
    <recommendedName>
        <fullName evidence="17">Phosphatidyl-N-methylethanolamine N-methyltransferase</fullName>
        <ecNumber evidence="17">2.1.1.71</ecNumber>
    </recommendedName>
    <alternativeName>
        <fullName evidence="17">Phospholipid methyltransferase</fullName>
        <shortName evidence="17">PLMT</shortName>
    </alternativeName>
</protein>
<feature type="transmembrane region" description="Helical" evidence="18">
    <location>
        <begin position="105"/>
        <end position="123"/>
    </location>
</feature>